<dbReference type="PANTHER" id="PTHR46022:SF6">
    <property type="entry name" value="PROTEIN PATCHED HOMOLOG 3"/>
    <property type="match status" value="1"/>
</dbReference>
<dbReference type="EMBL" id="UYYA01001316">
    <property type="protein sequence ID" value="VDM55288.1"/>
    <property type="molecule type" value="Genomic_DNA"/>
</dbReference>
<sequence length="165" mass="18221">MNTMIDRIIPCIWITPIDCYWEGSKPLGPHPPINLGDEVGAFLSSLPKGNVTWKNLNPTAVMTEVGQLFDIGPIGNFFERAGIGAAYLDRPCIDPLDAECPKGAPNYFDRCSALEKFTEWNAAKTDSEKVDGHSIIISFSNNPCLFSFLEIISFHRGLHSFLSSV</sequence>
<keyword evidence="4" id="KW-1133">Transmembrane helix</keyword>
<dbReference type="GO" id="GO:0097108">
    <property type="term" value="F:hedgehog family protein binding"/>
    <property type="evidence" value="ECO:0007669"/>
    <property type="project" value="TreeGrafter"/>
</dbReference>
<dbReference type="WBParaSite" id="ACOC_0000370201-mRNA-1">
    <property type="protein sequence ID" value="ACOC_0000370201-mRNA-1"/>
    <property type="gene ID" value="ACOC_0000370201"/>
</dbReference>
<evidence type="ECO:0000256" key="4">
    <source>
        <dbReference type="ARBA" id="ARBA00022989"/>
    </source>
</evidence>
<evidence type="ECO:0000256" key="2">
    <source>
        <dbReference type="ARBA" id="ARBA00005585"/>
    </source>
</evidence>
<name>A0A0R3PH75_ANGCS</name>
<organism evidence="9">
    <name type="scientific">Angiostrongylus costaricensis</name>
    <name type="common">Nematode worm</name>
    <dbReference type="NCBI Taxonomy" id="334426"/>
    <lineage>
        <taxon>Eukaryota</taxon>
        <taxon>Metazoa</taxon>
        <taxon>Ecdysozoa</taxon>
        <taxon>Nematoda</taxon>
        <taxon>Chromadorea</taxon>
        <taxon>Rhabditida</taxon>
        <taxon>Rhabditina</taxon>
        <taxon>Rhabditomorpha</taxon>
        <taxon>Strongyloidea</taxon>
        <taxon>Metastrongylidae</taxon>
        <taxon>Angiostrongylus</taxon>
    </lineage>
</organism>
<reference evidence="7 8" key="2">
    <citation type="submission" date="2018-11" db="EMBL/GenBank/DDBJ databases">
        <authorList>
            <consortium name="Pathogen Informatics"/>
        </authorList>
    </citation>
    <scope>NUCLEOTIDE SEQUENCE [LARGE SCALE GENOMIC DNA]</scope>
    <source>
        <strain evidence="7 8">Costa Rica</strain>
    </source>
</reference>
<dbReference type="OMA" id="VINEIHH"/>
<dbReference type="GO" id="GO:0005886">
    <property type="term" value="C:plasma membrane"/>
    <property type="evidence" value="ECO:0007669"/>
    <property type="project" value="TreeGrafter"/>
</dbReference>
<protein>
    <submittedName>
        <fullName evidence="9">Protein patched</fullName>
    </submittedName>
</protein>
<evidence type="ECO:0000313" key="8">
    <source>
        <dbReference type="Proteomes" id="UP000267027"/>
    </source>
</evidence>
<evidence type="ECO:0000256" key="1">
    <source>
        <dbReference type="ARBA" id="ARBA00004141"/>
    </source>
</evidence>
<keyword evidence="5" id="KW-0472">Membrane</keyword>
<dbReference type="AlphaFoldDB" id="A0A0R3PH75"/>
<keyword evidence="6" id="KW-0325">Glycoprotein</keyword>
<gene>
    <name evidence="7" type="ORF">ACOC_LOCUS3703</name>
</gene>
<evidence type="ECO:0000313" key="9">
    <source>
        <dbReference type="WBParaSite" id="ACOC_0000370201-mRNA-1"/>
    </source>
</evidence>
<evidence type="ECO:0000256" key="3">
    <source>
        <dbReference type="ARBA" id="ARBA00022692"/>
    </source>
</evidence>
<dbReference type="GO" id="GO:0045879">
    <property type="term" value="P:negative regulation of smoothened signaling pathway"/>
    <property type="evidence" value="ECO:0007669"/>
    <property type="project" value="TreeGrafter"/>
</dbReference>
<comment type="subcellular location">
    <subcellularLocation>
        <location evidence="1">Membrane</location>
        <topology evidence="1">Multi-pass membrane protein</topology>
    </subcellularLocation>
</comment>
<dbReference type="GO" id="GO:0005119">
    <property type="term" value="F:smoothened binding"/>
    <property type="evidence" value="ECO:0007669"/>
    <property type="project" value="TreeGrafter"/>
</dbReference>
<dbReference type="GO" id="GO:0008158">
    <property type="term" value="F:hedgehog receptor activity"/>
    <property type="evidence" value="ECO:0007669"/>
    <property type="project" value="TreeGrafter"/>
</dbReference>
<comment type="similarity">
    <text evidence="2">Belongs to the patched family.</text>
</comment>
<proteinExistence type="inferred from homology"/>
<dbReference type="PANTHER" id="PTHR46022">
    <property type="entry name" value="PROTEIN PATCHED"/>
    <property type="match status" value="1"/>
</dbReference>
<dbReference type="OrthoDB" id="5823224at2759"/>
<accession>A0A0R3PH75</accession>
<evidence type="ECO:0000256" key="5">
    <source>
        <dbReference type="ARBA" id="ARBA00023136"/>
    </source>
</evidence>
<evidence type="ECO:0000313" key="7">
    <source>
        <dbReference type="EMBL" id="VDM55288.1"/>
    </source>
</evidence>
<dbReference type="Proteomes" id="UP000267027">
    <property type="component" value="Unassembled WGS sequence"/>
</dbReference>
<reference evidence="9" key="1">
    <citation type="submission" date="2017-02" db="UniProtKB">
        <authorList>
            <consortium name="WormBaseParasite"/>
        </authorList>
    </citation>
    <scope>IDENTIFICATION</scope>
</reference>
<dbReference type="STRING" id="334426.A0A0R3PH75"/>
<evidence type="ECO:0000256" key="6">
    <source>
        <dbReference type="ARBA" id="ARBA00023180"/>
    </source>
</evidence>
<keyword evidence="3" id="KW-0812">Transmembrane</keyword>
<keyword evidence="8" id="KW-1185">Reference proteome</keyword>